<name>A0ABQ1J920_9SPHN</name>
<evidence type="ECO:0000256" key="2">
    <source>
        <dbReference type="SAM" id="Phobius"/>
    </source>
</evidence>
<keyword evidence="2" id="KW-0812">Transmembrane</keyword>
<accession>A0ABQ1J920</accession>
<dbReference type="EMBL" id="BMGD01000002">
    <property type="protein sequence ID" value="GGB60526.1"/>
    <property type="molecule type" value="Genomic_DNA"/>
</dbReference>
<comment type="caution">
    <text evidence="3">The sequence shown here is derived from an EMBL/GenBank/DDBJ whole genome shotgun (WGS) entry which is preliminary data.</text>
</comment>
<evidence type="ECO:0000256" key="1">
    <source>
        <dbReference type="SAM" id="MobiDB-lite"/>
    </source>
</evidence>
<sequence length="149" mass="15149">MLMTQVYETAPVSDTEPPVEEAPKPGMIAQLRGLYADGRELIDAEIGFQKARIAAVGQQVRAMAILAIIGLVLISCALIALVVGTMIALIPVLGAWGAMAATVAGSLLLAVLCLWAAAGRIGKISAMFAGDPEPDAGLPPETGANGAVA</sequence>
<reference evidence="4" key="1">
    <citation type="journal article" date="2019" name="Int. J. Syst. Evol. Microbiol.">
        <title>The Global Catalogue of Microorganisms (GCM) 10K type strain sequencing project: providing services to taxonomists for standard genome sequencing and annotation.</title>
        <authorList>
            <consortium name="The Broad Institute Genomics Platform"/>
            <consortium name="The Broad Institute Genome Sequencing Center for Infectious Disease"/>
            <person name="Wu L."/>
            <person name="Ma J."/>
        </authorList>
    </citation>
    <scope>NUCLEOTIDE SEQUENCE [LARGE SCALE GENOMIC DNA]</scope>
    <source>
        <strain evidence="4">CGMCC 1.12851</strain>
    </source>
</reference>
<gene>
    <name evidence="3" type="ORF">GCM10010833_14270</name>
</gene>
<feature type="transmembrane region" description="Helical" evidence="2">
    <location>
        <begin position="62"/>
        <end position="90"/>
    </location>
</feature>
<proteinExistence type="predicted"/>
<organism evidence="3 4">
    <name type="scientific">Blastomonas aquatica</name>
    <dbReference type="NCBI Taxonomy" id="1510276"/>
    <lineage>
        <taxon>Bacteria</taxon>
        <taxon>Pseudomonadati</taxon>
        <taxon>Pseudomonadota</taxon>
        <taxon>Alphaproteobacteria</taxon>
        <taxon>Sphingomonadales</taxon>
        <taxon>Sphingomonadaceae</taxon>
        <taxon>Blastomonas</taxon>
    </lineage>
</organism>
<dbReference type="Proteomes" id="UP000614261">
    <property type="component" value="Unassembled WGS sequence"/>
</dbReference>
<protein>
    <recommendedName>
        <fullName evidence="5">Phage holin family protein</fullName>
    </recommendedName>
</protein>
<evidence type="ECO:0000313" key="4">
    <source>
        <dbReference type="Proteomes" id="UP000614261"/>
    </source>
</evidence>
<feature type="region of interest" description="Disordered" evidence="1">
    <location>
        <begin position="1"/>
        <end position="21"/>
    </location>
</feature>
<keyword evidence="2" id="KW-1133">Transmembrane helix</keyword>
<feature type="transmembrane region" description="Helical" evidence="2">
    <location>
        <begin position="96"/>
        <end position="118"/>
    </location>
</feature>
<evidence type="ECO:0008006" key="5">
    <source>
        <dbReference type="Google" id="ProtNLM"/>
    </source>
</evidence>
<keyword evidence="4" id="KW-1185">Reference proteome</keyword>
<keyword evidence="2" id="KW-0472">Membrane</keyword>
<evidence type="ECO:0000313" key="3">
    <source>
        <dbReference type="EMBL" id="GGB60526.1"/>
    </source>
</evidence>